<keyword evidence="2" id="KW-0472">Membrane</keyword>
<proteinExistence type="predicted"/>
<keyword evidence="2" id="KW-0812">Transmembrane</keyword>
<sequence length="124" mass="13604">MKYRRILHGAKFWFWVALFVAYSAGAVGLLMIDTQEDRYRRLSTVELTKVQSTPEVRRAGASQVAAVYRAQSGMPFTSLPAGSTFQVVWPDGSTETMVIVDPSSPNGVRPLAGSQVPAEAAERR</sequence>
<evidence type="ECO:0000313" key="3">
    <source>
        <dbReference type="EMBL" id="KRG75841.1"/>
    </source>
</evidence>
<gene>
    <name evidence="3" type="ORF">ABB28_04160</name>
</gene>
<evidence type="ECO:0000256" key="1">
    <source>
        <dbReference type="SAM" id="MobiDB-lite"/>
    </source>
</evidence>
<protein>
    <submittedName>
        <fullName evidence="3">Uncharacterized protein</fullName>
    </submittedName>
</protein>
<feature type="region of interest" description="Disordered" evidence="1">
    <location>
        <begin position="102"/>
        <end position="124"/>
    </location>
</feature>
<keyword evidence="4" id="KW-1185">Reference proteome</keyword>
<keyword evidence="2" id="KW-1133">Transmembrane helix</keyword>
<comment type="caution">
    <text evidence="3">The sequence shown here is derived from an EMBL/GenBank/DDBJ whole genome shotgun (WGS) entry which is preliminary data.</text>
</comment>
<dbReference type="EMBL" id="LDJK01000012">
    <property type="protein sequence ID" value="KRG75841.1"/>
    <property type="molecule type" value="Genomic_DNA"/>
</dbReference>
<dbReference type="Proteomes" id="UP000051386">
    <property type="component" value="Unassembled WGS sequence"/>
</dbReference>
<dbReference type="PATRIC" id="fig|517011.3.peg.251"/>
<name>A0A0R0DD88_9GAMM</name>
<dbReference type="RefSeq" id="WP_057507420.1">
    <property type="nucleotide sequence ID" value="NZ_DAMBRS010000004.1"/>
</dbReference>
<evidence type="ECO:0000256" key="2">
    <source>
        <dbReference type="SAM" id="Phobius"/>
    </source>
</evidence>
<feature type="transmembrane region" description="Helical" evidence="2">
    <location>
        <begin position="12"/>
        <end position="32"/>
    </location>
</feature>
<dbReference type="AlphaFoldDB" id="A0A0R0DD88"/>
<organism evidence="3 4">
    <name type="scientific">Stenotrophomonas chelatiphaga</name>
    <dbReference type="NCBI Taxonomy" id="517011"/>
    <lineage>
        <taxon>Bacteria</taxon>
        <taxon>Pseudomonadati</taxon>
        <taxon>Pseudomonadota</taxon>
        <taxon>Gammaproteobacteria</taxon>
        <taxon>Lysobacterales</taxon>
        <taxon>Lysobacteraceae</taxon>
        <taxon>Stenotrophomonas</taxon>
    </lineage>
</organism>
<accession>A0A0R0DD88</accession>
<evidence type="ECO:0000313" key="4">
    <source>
        <dbReference type="Proteomes" id="UP000051386"/>
    </source>
</evidence>
<reference evidence="3 4" key="1">
    <citation type="submission" date="2015-05" db="EMBL/GenBank/DDBJ databases">
        <title>Genome sequencing and analysis of members of genus Stenotrophomonas.</title>
        <authorList>
            <person name="Patil P.P."/>
            <person name="Midha S."/>
            <person name="Patil P.B."/>
        </authorList>
    </citation>
    <scope>NUCLEOTIDE SEQUENCE [LARGE SCALE GENOMIC DNA]</scope>
    <source>
        <strain evidence="3 4">DSM 21508</strain>
    </source>
</reference>